<dbReference type="SUPFAM" id="SSF56219">
    <property type="entry name" value="DNase I-like"/>
    <property type="match status" value="1"/>
</dbReference>
<dbReference type="EMBL" id="JAKOGI010002288">
    <property type="protein sequence ID" value="KAJ8422344.1"/>
    <property type="molecule type" value="Genomic_DNA"/>
</dbReference>
<sequence length="261" mass="29987">MVVDENATITPSSEAFKCKLDGSKGRKGSKRFGWSMRVGTIWEAKAEVNLLSYSLHHMDATVKLNGENLNKWRTGDMISNLKSHYTLAWLIRGDINEIFYHSEKCEGPSKPQAQIDAFTDAFVDNGLFDRGYEGYGFTWHRSVGGSVVVEERLDRFCASVEWSLHYPEATVYHIDSDLSDHLSILLKCYPIRALRVRRDKRFRFENMWCVDPSCIDTIKEVWGEDGEADALHNYMPKAEQCAKALQRWNTEHFGHIGTRIK</sequence>
<dbReference type="InterPro" id="IPR036691">
    <property type="entry name" value="Endo/exonu/phosph_ase_sf"/>
</dbReference>
<dbReference type="Gene3D" id="3.60.10.10">
    <property type="entry name" value="Endonuclease/exonuclease/phosphatase"/>
    <property type="match status" value="1"/>
</dbReference>
<comment type="caution">
    <text evidence="1">The sequence shown here is derived from an EMBL/GenBank/DDBJ whole genome shotgun (WGS) entry which is preliminary data.</text>
</comment>
<gene>
    <name evidence="1" type="ORF">Cgig2_006314</name>
</gene>
<dbReference type="OrthoDB" id="1748011at2759"/>
<proteinExistence type="predicted"/>
<organism evidence="1 2">
    <name type="scientific">Carnegiea gigantea</name>
    <dbReference type="NCBI Taxonomy" id="171969"/>
    <lineage>
        <taxon>Eukaryota</taxon>
        <taxon>Viridiplantae</taxon>
        <taxon>Streptophyta</taxon>
        <taxon>Embryophyta</taxon>
        <taxon>Tracheophyta</taxon>
        <taxon>Spermatophyta</taxon>
        <taxon>Magnoliopsida</taxon>
        <taxon>eudicotyledons</taxon>
        <taxon>Gunneridae</taxon>
        <taxon>Pentapetalae</taxon>
        <taxon>Caryophyllales</taxon>
        <taxon>Cactineae</taxon>
        <taxon>Cactaceae</taxon>
        <taxon>Cactoideae</taxon>
        <taxon>Echinocereeae</taxon>
        <taxon>Carnegiea</taxon>
    </lineage>
</organism>
<dbReference type="AlphaFoldDB" id="A0A9Q1JH39"/>
<evidence type="ECO:0000313" key="2">
    <source>
        <dbReference type="Proteomes" id="UP001153076"/>
    </source>
</evidence>
<protein>
    <recommendedName>
        <fullName evidence="3">Reverse transcriptase</fullName>
    </recommendedName>
</protein>
<keyword evidence="2" id="KW-1185">Reference proteome</keyword>
<evidence type="ECO:0000313" key="1">
    <source>
        <dbReference type="EMBL" id="KAJ8422344.1"/>
    </source>
</evidence>
<name>A0A9Q1JH39_9CARY</name>
<evidence type="ECO:0008006" key="3">
    <source>
        <dbReference type="Google" id="ProtNLM"/>
    </source>
</evidence>
<dbReference type="Proteomes" id="UP001153076">
    <property type="component" value="Unassembled WGS sequence"/>
</dbReference>
<dbReference type="PANTHER" id="PTHR33710">
    <property type="entry name" value="BNAC02G09200D PROTEIN"/>
    <property type="match status" value="1"/>
</dbReference>
<reference evidence="1" key="1">
    <citation type="submission" date="2022-04" db="EMBL/GenBank/DDBJ databases">
        <title>Carnegiea gigantea Genome sequencing and assembly v2.</title>
        <authorList>
            <person name="Copetti D."/>
            <person name="Sanderson M.J."/>
            <person name="Burquez A."/>
            <person name="Wojciechowski M.F."/>
        </authorList>
    </citation>
    <scope>NUCLEOTIDE SEQUENCE</scope>
    <source>
        <strain evidence="1">SGP5-SGP5p</strain>
        <tissue evidence="1">Aerial part</tissue>
    </source>
</reference>
<dbReference type="PANTHER" id="PTHR33710:SF62">
    <property type="entry name" value="DUF4283 DOMAIN PROTEIN"/>
    <property type="match status" value="1"/>
</dbReference>
<accession>A0A9Q1JH39</accession>